<dbReference type="OrthoDB" id="2283631at2759"/>
<dbReference type="STRING" id="64571.A0A1Y2GJW7"/>
<dbReference type="AlphaFoldDB" id="A0A1Y2GJW7"/>
<feature type="compositionally biased region" description="Low complexity" evidence="6">
    <location>
        <begin position="829"/>
        <end position="839"/>
    </location>
</feature>
<keyword evidence="5" id="KW-0539">Nucleus</keyword>
<dbReference type="PANTHER" id="PTHR47338:SF5">
    <property type="entry name" value="ZN(II)2CYS6 TRANSCRIPTION FACTOR (EUROFUNG)"/>
    <property type="match status" value="1"/>
</dbReference>
<dbReference type="GO" id="GO:0008270">
    <property type="term" value="F:zinc ion binding"/>
    <property type="evidence" value="ECO:0007669"/>
    <property type="project" value="InterPro"/>
</dbReference>
<keyword evidence="3" id="KW-0805">Transcription regulation</keyword>
<dbReference type="EMBL" id="MCFF01000024">
    <property type="protein sequence ID" value="ORZ13018.1"/>
    <property type="molecule type" value="Genomic_DNA"/>
</dbReference>
<feature type="compositionally biased region" description="Low complexity" evidence="6">
    <location>
        <begin position="1057"/>
        <end position="1082"/>
    </location>
</feature>
<dbReference type="GO" id="GO:0005634">
    <property type="term" value="C:nucleus"/>
    <property type="evidence" value="ECO:0007669"/>
    <property type="project" value="UniProtKB-SubCell"/>
</dbReference>
<evidence type="ECO:0000256" key="3">
    <source>
        <dbReference type="ARBA" id="ARBA00023015"/>
    </source>
</evidence>
<gene>
    <name evidence="8" type="ORF">BCR41DRAFT_423081</name>
</gene>
<feature type="compositionally biased region" description="Polar residues" evidence="6">
    <location>
        <begin position="1043"/>
        <end position="1056"/>
    </location>
</feature>
<dbReference type="RefSeq" id="XP_021880367.1">
    <property type="nucleotide sequence ID" value="XM_022030247.1"/>
</dbReference>
<evidence type="ECO:0000256" key="5">
    <source>
        <dbReference type="ARBA" id="ARBA00023242"/>
    </source>
</evidence>
<evidence type="ECO:0000313" key="8">
    <source>
        <dbReference type="EMBL" id="ORZ13018.1"/>
    </source>
</evidence>
<feature type="compositionally biased region" description="Polar residues" evidence="6">
    <location>
        <begin position="207"/>
        <end position="216"/>
    </location>
</feature>
<keyword evidence="4" id="KW-0804">Transcription</keyword>
<feature type="region of interest" description="Disordered" evidence="6">
    <location>
        <begin position="749"/>
        <end position="850"/>
    </location>
</feature>
<dbReference type="GO" id="GO:0000981">
    <property type="term" value="F:DNA-binding transcription factor activity, RNA polymerase II-specific"/>
    <property type="evidence" value="ECO:0007669"/>
    <property type="project" value="InterPro"/>
</dbReference>
<evidence type="ECO:0000256" key="2">
    <source>
        <dbReference type="ARBA" id="ARBA00022723"/>
    </source>
</evidence>
<keyword evidence="2" id="KW-0479">Metal-binding</keyword>
<proteinExistence type="predicted"/>
<protein>
    <submittedName>
        <fullName evidence="8">Fungal-specific transcription factor domain-domain-containing protein</fullName>
    </submittedName>
</protein>
<evidence type="ECO:0000259" key="7">
    <source>
        <dbReference type="PROSITE" id="PS50048"/>
    </source>
</evidence>
<evidence type="ECO:0000256" key="6">
    <source>
        <dbReference type="SAM" id="MobiDB-lite"/>
    </source>
</evidence>
<dbReference type="Gene3D" id="4.10.240.10">
    <property type="entry name" value="Zn(2)-C6 fungal-type DNA-binding domain"/>
    <property type="match status" value="1"/>
</dbReference>
<name>A0A1Y2GJW7_9FUNG</name>
<keyword evidence="9" id="KW-1185">Reference proteome</keyword>
<organism evidence="8 9">
    <name type="scientific">Lobosporangium transversale</name>
    <dbReference type="NCBI Taxonomy" id="64571"/>
    <lineage>
        <taxon>Eukaryota</taxon>
        <taxon>Fungi</taxon>
        <taxon>Fungi incertae sedis</taxon>
        <taxon>Mucoromycota</taxon>
        <taxon>Mortierellomycotina</taxon>
        <taxon>Mortierellomycetes</taxon>
        <taxon>Mortierellales</taxon>
        <taxon>Mortierellaceae</taxon>
        <taxon>Lobosporangium</taxon>
    </lineage>
</organism>
<feature type="region of interest" description="Disordered" evidence="6">
    <location>
        <begin position="618"/>
        <end position="643"/>
    </location>
</feature>
<dbReference type="Pfam" id="PF04082">
    <property type="entry name" value="Fungal_trans"/>
    <property type="match status" value="1"/>
</dbReference>
<dbReference type="GeneID" id="33572089"/>
<comment type="caution">
    <text evidence="8">The sequence shown here is derived from an EMBL/GenBank/DDBJ whole genome shotgun (WGS) entry which is preliminary data.</text>
</comment>
<dbReference type="InterPro" id="IPR001138">
    <property type="entry name" value="Zn2Cys6_DnaBD"/>
</dbReference>
<dbReference type="PROSITE" id="PS50048">
    <property type="entry name" value="ZN2_CY6_FUNGAL_2"/>
    <property type="match status" value="1"/>
</dbReference>
<feature type="compositionally biased region" description="Polar residues" evidence="6">
    <location>
        <begin position="840"/>
        <end position="849"/>
    </location>
</feature>
<dbReference type="PROSITE" id="PS00463">
    <property type="entry name" value="ZN2_CY6_FUNGAL_1"/>
    <property type="match status" value="1"/>
</dbReference>
<dbReference type="GO" id="GO:0006351">
    <property type="term" value="P:DNA-templated transcription"/>
    <property type="evidence" value="ECO:0007669"/>
    <property type="project" value="InterPro"/>
</dbReference>
<dbReference type="InterPro" id="IPR036864">
    <property type="entry name" value="Zn2-C6_fun-type_DNA-bd_sf"/>
</dbReference>
<comment type="subcellular location">
    <subcellularLocation>
        <location evidence="1">Nucleus</location>
    </subcellularLocation>
</comment>
<evidence type="ECO:0000256" key="4">
    <source>
        <dbReference type="ARBA" id="ARBA00023163"/>
    </source>
</evidence>
<dbReference type="Proteomes" id="UP000193648">
    <property type="component" value="Unassembled WGS sequence"/>
</dbReference>
<reference evidence="8 9" key="1">
    <citation type="submission" date="2016-07" db="EMBL/GenBank/DDBJ databases">
        <title>Pervasive Adenine N6-methylation of Active Genes in Fungi.</title>
        <authorList>
            <consortium name="DOE Joint Genome Institute"/>
            <person name="Mondo S.J."/>
            <person name="Dannebaum R.O."/>
            <person name="Kuo R.C."/>
            <person name="Labutti K."/>
            <person name="Haridas S."/>
            <person name="Kuo A."/>
            <person name="Salamov A."/>
            <person name="Ahrendt S.R."/>
            <person name="Lipzen A."/>
            <person name="Sullivan W."/>
            <person name="Andreopoulos W.B."/>
            <person name="Clum A."/>
            <person name="Lindquist E."/>
            <person name="Daum C."/>
            <person name="Ramamoorthy G.K."/>
            <person name="Gryganskyi A."/>
            <person name="Culley D."/>
            <person name="Magnuson J.K."/>
            <person name="James T.Y."/>
            <person name="O'Malley M.A."/>
            <person name="Stajich J.E."/>
            <person name="Spatafora J.W."/>
            <person name="Visel A."/>
            <person name="Grigoriev I.V."/>
        </authorList>
    </citation>
    <scope>NUCLEOTIDE SEQUENCE [LARGE SCALE GENOMIC DNA]</scope>
    <source>
        <strain evidence="8 9">NRRL 3116</strain>
    </source>
</reference>
<dbReference type="CDD" id="cd12148">
    <property type="entry name" value="fungal_TF_MHR"/>
    <property type="match status" value="1"/>
</dbReference>
<sequence length="1165" mass="130630">MTKIKPRLIARISCQECRRRKTRCNFDGQSDKCSTCARIGTACIFAQKNGVILDIDKVMEENNPHLVHQREKEQRARERERERLNNIPASSVSVPAFGQHAMDMSTYSKSTPSSSFLSGYPNRPSRSNSTSSLFPSIGRSSPTEDLSQVMDRLQLDTFGVAPHTLRSFSQIVEDNDSRETSSGEEFSDIESHVISGQRELKSASPEIKQSNMSKRNSGGSSPGVHHRSSRSRSVPLVDIQPDLIDLYFQHIHPYYLILHKPSFIRRLNDPKDPVPDFLLAAIYAIACNYAPGREQDGRRYFELWLSRLDDTLDKPRLSTIQALLLIIKYQEGVKHTGFYFRTYMYAQMVIVLARELQLHKTSPVNVKLNPESHEVRRRLFWTVFVLDQFISISQGRSMSFNEVEPEADMPCVDNEDPNDPQEIENIHNIVEYIKLAKVNHRAIYLVRKFSAKKVKPEDALQQGRTIRDMMISWRENLPPRLRLASNMSPHTPFVAMIHSIHHICQMMLERCYGEDPNISQHEMSVTARETSTMNATTITVIVDDVYTNHGIVPLTYPIRGCYFTIYCLIAAATVQANDIRRGVNNPIMFKRTLALLNILLRESTATDIEKQIELLKSSTDSSMEGPRNEQVSTSTPCYHDQRPQLKPILPMSQKYGARMNFTSGASPIRMRKISPKMSGPSSTSNIAPVSPAVVSARMATQIPGKSGSSISRVTHGKGSSKICDFGEPLVSAPIIPSSGPSLLPYTSSPFGMSGPADHHNLASGLTNQSGTSTSSARPLQHGSTPSHVQSDNKKLVQQATYKSEPQQQQQQHEDLTQSFKSSPSPDMPSISLSSTLVSSEPQTTTSSDPSLYLHSVPGFVDMNPLSSEFNTFDLAQRQISADNNSQNSTPLLSVAQLLALQEEQQRLHQQQHQQHLPSVPQSGSSLNRLTAAQIQEQHRLNQQRQLLEFQRRQQEQPRSEFKVDNFLSNFSALNNYQQLNSDQQQRELMSMLDSSVAKYQDGFSQENDLDFASTYLQRHQRHHQQQQQQLHNALQHQNNMHVQTPLTPSSITSPGFSQTQFSNSHSLSSQNSSSPSPSPASSGMRETHQGTSSAEIATPILLGQDTPSPETFPHLDMTEAFQNYLCPGSTVPVGLRDLLDDASKIFKFQAQPQEDETGTEYNATN</sequence>
<feature type="domain" description="Zn(2)-C6 fungal-type" evidence="7">
    <location>
        <begin position="13"/>
        <end position="45"/>
    </location>
</feature>
<dbReference type="Pfam" id="PF00172">
    <property type="entry name" value="Zn_clus"/>
    <property type="match status" value="1"/>
</dbReference>
<dbReference type="InterPro" id="IPR050815">
    <property type="entry name" value="TF_fung"/>
</dbReference>
<dbReference type="GO" id="GO:0003677">
    <property type="term" value="F:DNA binding"/>
    <property type="evidence" value="ECO:0007669"/>
    <property type="project" value="InterPro"/>
</dbReference>
<feature type="region of interest" description="Disordered" evidence="6">
    <location>
        <begin position="1043"/>
        <end position="1092"/>
    </location>
</feature>
<evidence type="ECO:0000313" key="9">
    <source>
        <dbReference type="Proteomes" id="UP000193648"/>
    </source>
</evidence>
<feature type="region of interest" description="Disordered" evidence="6">
    <location>
        <begin position="171"/>
        <end position="233"/>
    </location>
</feature>
<dbReference type="PANTHER" id="PTHR47338">
    <property type="entry name" value="ZN(II)2CYS6 TRANSCRIPTION FACTOR (EUROFUNG)-RELATED"/>
    <property type="match status" value="1"/>
</dbReference>
<feature type="compositionally biased region" description="Low complexity" evidence="6">
    <location>
        <begin position="905"/>
        <end position="922"/>
    </location>
</feature>
<dbReference type="InterPro" id="IPR007219">
    <property type="entry name" value="XnlR_reg_dom"/>
</dbReference>
<dbReference type="InParanoid" id="A0A1Y2GJW7"/>
<dbReference type="SMART" id="SM00906">
    <property type="entry name" value="Fungal_trans"/>
    <property type="match status" value="1"/>
</dbReference>
<feature type="compositionally biased region" description="Polar residues" evidence="6">
    <location>
        <begin position="763"/>
        <end position="805"/>
    </location>
</feature>
<accession>A0A1Y2GJW7</accession>
<evidence type="ECO:0000256" key="1">
    <source>
        <dbReference type="ARBA" id="ARBA00004123"/>
    </source>
</evidence>
<feature type="compositionally biased region" description="Low complexity" evidence="6">
    <location>
        <begin position="105"/>
        <end position="132"/>
    </location>
</feature>
<feature type="region of interest" description="Disordered" evidence="6">
    <location>
        <begin position="104"/>
        <end position="145"/>
    </location>
</feature>
<dbReference type="CDD" id="cd00067">
    <property type="entry name" value="GAL4"/>
    <property type="match status" value="1"/>
</dbReference>
<dbReference type="SUPFAM" id="SSF57701">
    <property type="entry name" value="Zn2/Cys6 DNA-binding domain"/>
    <property type="match status" value="1"/>
</dbReference>
<feature type="region of interest" description="Disordered" evidence="6">
    <location>
        <begin position="905"/>
        <end position="924"/>
    </location>
</feature>